<dbReference type="PANTHER" id="PTHR24156">
    <property type="entry name" value="ANK_REP_REGION DOMAIN-CONTAINING PROTEIN"/>
    <property type="match status" value="1"/>
</dbReference>
<evidence type="ECO:0000256" key="5">
    <source>
        <dbReference type="SAM" id="MobiDB-lite"/>
    </source>
</evidence>
<feature type="repeat" description="ANK" evidence="4">
    <location>
        <begin position="33"/>
        <end position="73"/>
    </location>
</feature>
<dbReference type="Gene3D" id="1.25.40.20">
    <property type="entry name" value="Ankyrin repeat-containing domain"/>
    <property type="match status" value="1"/>
</dbReference>
<name>A0A7K9X790_9GRUI</name>
<evidence type="ECO:0000256" key="4">
    <source>
        <dbReference type="PROSITE-ProRule" id="PRU00023"/>
    </source>
</evidence>
<keyword evidence="7" id="KW-1185">Reference proteome</keyword>
<dbReference type="PROSITE" id="PS50088">
    <property type="entry name" value="ANK_REPEAT"/>
    <property type="match status" value="2"/>
</dbReference>
<dbReference type="InterPro" id="IPR042637">
    <property type="entry name" value="AN34A/B/C"/>
</dbReference>
<feature type="non-terminal residue" evidence="6">
    <location>
        <position position="1"/>
    </location>
</feature>
<comment type="similarity">
    <text evidence="1">Belongs to the ANKRD34 family.</text>
</comment>
<comment type="caution">
    <text evidence="6">The sequence shown here is derived from an EMBL/GenBank/DDBJ whole genome shotgun (WGS) entry which is preliminary data.</text>
</comment>
<dbReference type="Pfam" id="PF12796">
    <property type="entry name" value="Ank_2"/>
    <property type="match status" value="1"/>
</dbReference>
<dbReference type="PROSITE" id="PS50297">
    <property type="entry name" value="ANK_REP_REGION"/>
    <property type="match status" value="2"/>
</dbReference>
<dbReference type="Proteomes" id="UP000587472">
    <property type="component" value="Unassembled WGS sequence"/>
</dbReference>
<evidence type="ECO:0000313" key="7">
    <source>
        <dbReference type="Proteomes" id="UP000587472"/>
    </source>
</evidence>
<keyword evidence="3 4" id="KW-0040">ANK repeat</keyword>
<dbReference type="InterPro" id="IPR002110">
    <property type="entry name" value="Ankyrin_rpt"/>
</dbReference>
<dbReference type="SUPFAM" id="SSF48403">
    <property type="entry name" value="Ankyrin repeat"/>
    <property type="match status" value="1"/>
</dbReference>
<reference evidence="6 7" key="1">
    <citation type="submission" date="2019-09" db="EMBL/GenBank/DDBJ databases">
        <title>Bird 10,000 Genomes (B10K) Project - Family phase.</title>
        <authorList>
            <person name="Zhang G."/>
        </authorList>
    </citation>
    <scope>NUCLEOTIDE SEQUENCE [LARGE SCALE GENOMIC DNA]</scope>
    <source>
        <strain evidence="6">B10K-DU-001-60</strain>
        <tissue evidence="6">Muscle</tissue>
    </source>
</reference>
<evidence type="ECO:0000313" key="6">
    <source>
        <dbReference type="EMBL" id="NXI92653.1"/>
    </source>
</evidence>
<dbReference type="SMART" id="SM00248">
    <property type="entry name" value="ANK"/>
    <property type="match status" value="3"/>
</dbReference>
<accession>A0A7K9X790</accession>
<dbReference type="PANTHER" id="PTHR24156:SF1">
    <property type="entry name" value="ANKYRIN REPEAT DOMAIN-CONTAINING PROTEIN 34B"/>
    <property type="match status" value="1"/>
</dbReference>
<feature type="non-terminal residue" evidence="6">
    <location>
        <position position="503"/>
    </location>
</feature>
<organism evidence="6 7">
    <name type="scientific">Psophia crepitans</name>
    <name type="common">common trumpeter</name>
    <dbReference type="NCBI Taxonomy" id="54359"/>
    <lineage>
        <taxon>Eukaryota</taxon>
        <taxon>Metazoa</taxon>
        <taxon>Chordata</taxon>
        <taxon>Craniata</taxon>
        <taxon>Vertebrata</taxon>
        <taxon>Euteleostomi</taxon>
        <taxon>Archelosauria</taxon>
        <taxon>Archosauria</taxon>
        <taxon>Dinosauria</taxon>
        <taxon>Saurischia</taxon>
        <taxon>Theropoda</taxon>
        <taxon>Coelurosauria</taxon>
        <taxon>Aves</taxon>
        <taxon>Neognathae</taxon>
        <taxon>Neoaves</taxon>
        <taxon>Gruiformes</taxon>
        <taxon>Psophiidae</taxon>
        <taxon>Psophia</taxon>
    </lineage>
</organism>
<protein>
    <submittedName>
        <fullName evidence="6">AN34B protein</fullName>
    </submittedName>
</protein>
<feature type="region of interest" description="Disordered" evidence="5">
    <location>
        <begin position="308"/>
        <end position="330"/>
    </location>
</feature>
<feature type="region of interest" description="Disordered" evidence="5">
    <location>
        <begin position="211"/>
        <end position="235"/>
    </location>
</feature>
<evidence type="ECO:0000256" key="2">
    <source>
        <dbReference type="ARBA" id="ARBA00022737"/>
    </source>
</evidence>
<dbReference type="AlphaFoldDB" id="A0A7K9X790"/>
<feature type="repeat" description="ANK" evidence="4">
    <location>
        <begin position="74"/>
        <end position="107"/>
    </location>
</feature>
<feature type="region of interest" description="Disordered" evidence="5">
    <location>
        <begin position="482"/>
        <end position="503"/>
    </location>
</feature>
<sequence>EGISLIKAVYQCRLRLARLLVEGGAYINESNDRGETPLMVACKTQHVDAQSASKAKMVKYLLENKADPNIQDKSGKTALMHACLENAGPEVVSLLLNRGADPTLQDHSDCSALMYAINSEDKETLEVLFNACREQGKEVIIITIHKSLSGRLKTKQYLNMPPEDLEECYCAIACTSPSQIELKTSYSPDASANEAFKAFFSFKELDPARKVDNSSQTVSSKRKSSSSKPGSQLAQTQWLHTEPWIKTFPSMFHQNKIASLEELHAIAPKEEMSFKISGLGSPNRFITRHQSIDIKDTSHLLKTFDQSGSSKLSDDEINSQTPYADKKYNPSGILGGQDASLGQISFISNIRSNIEKRNLAATHYSSDYQSTTDLRHAAAEDSKSVTGKEKIFSPPHSLLPSSREVVESMPLFTLSKRNQALLERWDSGALLFDHATQTRPGFLPPLNVNPHAPIPDTTFMNRAPGMISCGQKQSVPAATAFPTETENKKALVRKQSLHSEQIK</sequence>
<dbReference type="InterPro" id="IPR036770">
    <property type="entry name" value="Ankyrin_rpt-contain_sf"/>
</dbReference>
<proteinExistence type="inferred from homology"/>
<gene>
    <name evidence="6" type="primary">Ankrd34b</name>
    <name evidence="6" type="ORF">PSOCRE_R00888</name>
</gene>
<keyword evidence="2" id="KW-0677">Repeat</keyword>
<dbReference type="EMBL" id="VWZZ01002080">
    <property type="protein sequence ID" value="NXI92653.1"/>
    <property type="molecule type" value="Genomic_DNA"/>
</dbReference>
<evidence type="ECO:0000256" key="3">
    <source>
        <dbReference type="ARBA" id="ARBA00023043"/>
    </source>
</evidence>
<evidence type="ECO:0000256" key="1">
    <source>
        <dbReference type="ARBA" id="ARBA00010029"/>
    </source>
</evidence>